<dbReference type="OrthoDB" id="4159838at2759"/>
<proteinExistence type="predicted"/>
<name>A0A6G1LMX1_9PEZI</name>
<dbReference type="EMBL" id="ML995809">
    <property type="protein sequence ID" value="KAF2773912.1"/>
    <property type="molecule type" value="Genomic_DNA"/>
</dbReference>
<keyword evidence="3" id="KW-1185">Reference proteome</keyword>
<reference evidence="2" key="1">
    <citation type="journal article" date="2020" name="Stud. Mycol.">
        <title>101 Dothideomycetes genomes: a test case for predicting lifestyles and emergence of pathogens.</title>
        <authorList>
            <person name="Haridas S."/>
            <person name="Albert R."/>
            <person name="Binder M."/>
            <person name="Bloem J."/>
            <person name="Labutti K."/>
            <person name="Salamov A."/>
            <person name="Andreopoulos B."/>
            <person name="Baker S."/>
            <person name="Barry K."/>
            <person name="Bills G."/>
            <person name="Bluhm B."/>
            <person name="Cannon C."/>
            <person name="Castanera R."/>
            <person name="Culley D."/>
            <person name="Daum C."/>
            <person name="Ezra D."/>
            <person name="Gonzalez J."/>
            <person name="Henrissat B."/>
            <person name="Kuo A."/>
            <person name="Liang C."/>
            <person name="Lipzen A."/>
            <person name="Lutzoni F."/>
            <person name="Magnuson J."/>
            <person name="Mondo S."/>
            <person name="Nolan M."/>
            <person name="Ohm R."/>
            <person name="Pangilinan J."/>
            <person name="Park H.-J."/>
            <person name="Ramirez L."/>
            <person name="Alfaro M."/>
            <person name="Sun H."/>
            <person name="Tritt A."/>
            <person name="Yoshinaga Y."/>
            <person name="Zwiers L.-H."/>
            <person name="Turgeon B."/>
            <person name="Goodwin S."/>
            <person name="Spatafora J."/>
            <person name="Crous P."/>
            <person name="Grigoriev I."/>
        </authorList>
    </citation>
    <scope>NUCLEOTIDE SEQUENCE</scope>
    <source>
        <strain evidence="2">CBS 116005</strain>
    </source>
</reference>
<dbReference type="AlphaFoldDB" id="A0A6G1LMX1"/>
<sequence length="420" mass="46271">MMPSDMDSYGEYIMAISKGTPESYKLRKPASKRRRVSDDVAWTASRCNRLLRTITSRISILQKLAASNRLSHSDSIEASNHSSDFAIDAYWNPGAAAPIATPSRDPEWLPSMQKSVKTYGGKKASKSKTLKSEMVKSRTGHNDLGLPTPFVKRLLKPDELASPPAPRDELRTASRSTTRSHSSSAIGLVREKETNKRGPRSLSVRPATTTEEAYRHLAKSLCTLLHATGPQEQHERAGASSLRSICLRKIPDYIRDLEELEESDDEDARNVTYDIYTELEKLGTNGSAGLRETVRAHGIWHIQRAILDKLIPVKTAQELICDYCSLLLEASLKEMRGTEVISLTSALSQLSANQNIAGVLRRCKDMVRQLAAVFAAVAESRGSSATMYAETPIEPDTVKSQLLRRMALDGAVAPIGRIAP</sequence>
<evidence type="ECO:0000256" key="1">
    <source>
        <dbReference type="SAM" id="MobiDB-lite"/>
    </source>
</evidence>
<protein>
    <submittedName>
        <fullName evidence="2">Uncharacterized protein</fullName>
    </submittedName>
</protein>
<organism evidence="2 3">
    <name type="scientific">Teratosphaeria nubilosa</name>
    <dbReference type="NCBI Taxonomy" id="161662"/>
    <lineage>
        <taxon>Eukaryota</taxon>
        <taxon>Fungi</taxon>
        <taxon>Dikarya</taxon>
        <taxon>Ascomycota</taxon>
        <taxon>Pezizomycotina</taxon>
        <taxon>Dothideomycetes</taxon>
        <taxon>Dothideomycetidae</taxon>
        <taxon>Mycosphaerellales</taxon>
        <taxon>Teratosphaeriaceae</taxon>
        <taxon>Teratosphaeria</taxon>
    </lineage>
</organism>
<gene>
    <name evidence="2" type="ORF">EJ03DRAFT_333057</name>
</gene>
<evidence type="ECO:0000313" key="2">
    <source>
        <dbReference type="EMBL" id="KAF2773912.1"/>
    </source>
</evidence>
<accession>A0A6G1LMX1</accession>
<evidence type="ECO:0000313" key="3">
    <source>
        <dbReference type="Proteomes" id="UP000799436"/>
    </source>
</evidence>
<feature type="compositionally biased region" description="Low complexity" evidence="1">
    <location>
        <begin position="173"/>
        <end position="185"/>
    </location>
</feature>
<dbReference type="Proteomes" id="UP000799436">
    <property type="component" value="Unassembled WGS sequence"/>
</dbReference>
<feature type="region of interest" description="Disordered" evidence="1">
    <location>
        <begin position="116"/>
        <end position="209"/>
    </location>
</feature>